<reference evidence="2" key="1">
    <citation type="submission" date="2023-10" db="EMBL/GenBank/DDBJ databases">
        <authorList>
            <person name="Chen Y."/>
            <person name="Shah S."/>
            <person name="Dougan E. K."/>
            <person name="Thang M."/>
            <person name="Chan C."/>
        </authorList>
    </citation>
    <scope>NUCLEOTIDE SEQUENCE [LARGE SCALE GENOMIC DNA]</scope>
</reference>
<feature type="compositionally biased region" description="Basic and acidic residues" evidence="1">
    <location>
        <begin position="477"/>
        <end position="488"/>
    </location>
</feature>
<feature type="compositionally biased region" description="Basic and acidic residues" evidence="1">
    <location>
        <begin position="344"/>
        <end position="356"/>
    </location>
</feature>
<feature type="region of interest" description="Disordered" evidence="1">
    <location>
        <begin position="34"/>
        <end position="63"/>
    </location>
</feature>
<organism evidence="2 3">
    <name type="scientific">Prorocentrum cordatum</name>
    <dbReference type="NCBI Taxonomy" id="2364126"/>
    <lineage>
        <taxon>Eukaryota</taxon>
        <taxon>Sar</taxon>
        <taxon>Alveolata</taxon>
        <taxon>Dinophyceae</taxon>
        <taxon>Prorocentrales</taxon>
        <taxon>Prorocentraceae</taxon>
        <taxon>Prorocentrum</taxon>
    </lineage>
</organism>
<keyword evidence="3" id="KW-1185">Reference proteome</keyword>
<feature type="compositionally biased region" description="Pro residues" evidence="1">
    <location>
        <begin position="373"/>
        <end position="425"/>
    </location>
</feature>
<evidence type="ECO:0000313" key="3">
    <source>
        <dbReference type="Proteomes" id="UP001189429"/>
    </source>
</evidence>
<dbReference type="Proteomes" id="UP001189429">
    <property type="component" value="Unassembled WGS sequence"/>
</dbReference>
<proteinExistence type="predicted"/>
<dbReference type="EMBL" id="CAUYUJ010016060">
    <property type="protein sequence ID" value="CAK0861387.1"/>
    <property type="molecule type" value="Genomic_DNA"/>
</dbReference>
<accession>A0ABN9UN78</accession>
<protein>
    <submittedName>
        <fullName evidence="2">Uncharacterized protein</fullName>
    </submittedName>
</protein>
<evidence type="ECO:0000256" key="1">
    <source>
        <dbReference type="SAM" id="MobiDB-lite"/>
    </source>
</evidence>
<evidence type="ECO:0000313" key="2">
    <source>
        <dbReference type="EMBL" id="CAK0861387.1"/>
    </source>
</evidence>
<comment type="caution">
    <text evidence="2">The sequence shown here is derived from an EMBL/GenBank/DDBJ whole genome shotgun (WGS) entry which is preliminary data.</text>
</comment>
<dbReference type="Gene3D" id="3.90.1480.20">
    <property type="entry name" value="Glycosyl transferase family 29"/>
    <property type="match status" value="1"/>
</dbReference>
<feature type="compositionally biased region" description="Acidic residues" evidence="1">
    <location>
        <begin position="331"/>
        <end position="343"/>
    </location>
</feature>
<name>A0ABN9UN78_9DINO</name>
<dbReference type="InterPro" id="IPR038578">
    <property type="entry name" value="GT29-like_sf"/>
</dbReference>
<sequence>MRLEEARTDLVASCVPGLFKHSSPSSKLVSIGALSPERDSELAESTRTGSSPPGEALSGGDAPSMFMRLPDVASHPFAGMLAPCLLRQVLPRPKEHARCAVVGASSQLGDAGSEIDGHEAVFRAGTCSPVALEKRARQAGSKVTYCVASSLLDVGKGDQSLVLLLKSWRHLLQGGRRLMDAQKFPLCTNGSRQFLMLSPRILRLWDEQITAWVDRYEDTVNVGVAESLRERSPFCDLRCATLIGLSPAMQACPASCPKVLDLSLQFAAVALAMELCDQVSVFGFDFGTGDHGDWGGVRASAEDVHEPADSHAGPPDAADGKPPPDSADGGKDEEEEEEEEEEDPPHGDEGAVRDAAHVAAPPRGDPLREPAEPEPPPPKQQPPLPAKPPPPKQLQPPLPAKPPPPKQQQPPPKPKPPPAKPPRLPPWKGAAGWPQARPMPQRPPKSVPTGYRKPFHGRRLHASPPRLIKKPKVKAPAPKDDILPASAPKEDMLPPSALERSLVVLWGRLGLVRISMLYREGSVPRFNLSAPVTRRRGTGPALTAESGADDRRFAWRHANASSVWQPPSGLWGLLSFAMQRR</sequence>
<feature type="compositionally biased region" description="Basic residues" evidence="1">
    <location>
        <begin position="453"/>
        <end position="473"/>
    </location>
</feature>
<feature type="region of interest" description="Disordered" evidence="1">
    <location>
        <begin position="295"/>
        <end position="488"/>
    </location>
</feature>
<feature type="compositionally biased region" description="Basic and acidic residues" evidence="1">
    <location>
        <begin position="300"/>
        <end position="309"/>
    </location>
</feature>
<gene>
    <name evidence="2" type="ORF">PCOR1329_LOCUS50083</name>
</gene>